<evidence type="ECO:0000313" key="9">
    <source>
        <dbReference type="Proteomes" id="UP000650424"/>
    </source>
</evidence>
<keyword evidence="2" id="KW-0805">Transcription regulation</keyword>
<keyword evidence="4" id="KW-0238">DNA-binding</keyword>
<dbReference type="SUPFAM" id="SSF88946">
    <property type="entry name" value="Sigma2 domain of RNA polymerase sigma factors"/>
    <property type="match status" value="1"/>
</dbReference>
<dbReference type="RefSeq" id="WP_186945231.1">
    <property type="nucleotide sequence ID" value="NZ_JACOGF010000001.1"/>
</dbReference>
<evidence type="ECO:0000256" key="3">
    <source>
        <dbReference type="ARBA" id="ARBA00023082"/>
    </source>
</evidence>
<dbReference type="InterPro" id="IPR013324">
    <property type="entry name" value="RNA_pol_sigma_r3/r4-like"/>
</dbReference>
<name>A0ABR6ZJK4_9BURK</name>
<comment type="similarity">
    <text evidence="1">Belongs to the sigma-70 factor family. ECF subfamily.</text>
</comment>
<dbReference type="PANTHER" id="PTHR43133:SF8">
    <property type="entry name" value="RNA POLYMERASE SIGMA FACTOR HI_1459-RELATED"/>
    <property type="match status" value="1"/>
</dbReference>
<gene>
    <name evidence="8" type="ORF">H8L32_00595</name>
</gene>
<evidence type="ECO:0000313" key="8">
    <source>
        <dbReference type="EMBL" id="MBC3915969.1"/>
    </source>
</evidence>
<comment type="caution">
    <text evidence="8">The sequence shown here is derived from an EMBL/GenBank/DDBJ whole genome shotgun (WGS) entry which is preliminary data.</text>
</comment>
<dbReference type="InterPro" id="IPR014284">
    <property type="entry name" value="RNA_pol_sigma-70_dom"/>
</dbReference>
<dbReference type="Proteomes" id="UP000650424">
    <property type="component" value="Unassembled WGS sequence"/>
</dbReference>
<evidence type="ECO:0000256" key="1">
    <source>
        <dbReference type="ARBA" id="ARBA00010641"/>
    </source>
</evidence>
<dbReference type="Pfam" id="PF04542">
    <property type="entry name" value="Sigma70_r2"/>
    <property type="match status" value="1"/>
</dbReference>
<dbReference type="Pfam" id="PF08281">
    <property type="entry name" value="Sigma70_r4_2"/>
    <property type="match status" value="1"/>
</dbReference>
<keyword evidence="5" id="KW-0804">Transcription</keyword>
<organism evidence="8 9">
    <name type="scientific">Undibacterium hunanense</name>
    <dbReference type="NCBI Taxonomy" id="2762292"/>
    <lineage>
        <taxon>Bacteria</taxon>
        <taxon>Pseudomonadati</taxon>
        <taxon>Pseudomonadota</taxon>
        <taxon>Betaproteobacteria</taxon>
        <taxon>Burkholderiales</taxon>
        <taxon>Oxalobacteraceae</taxon>
        <taxon>Undibacterium</taxon>
    </lineage>
</organism>
<dbReference type="Gene3D" id="1.10.1740.10">
    <property type="match status" value="1"/>
</dbReference>
<sequence>MKTDTGNTDSSLLRQMRDGDVAAFQRLYQRHQGPIYRYALMRCGQSALAADVVQDVFMGLLTRSYRYDAGLGNLQNFLFGVARNLLLKQDQTQRRHQQLPGQGHGNEDEEEVLISEAAEPSDAIFSQQLTEHVRQAVAVLRPHYRDVIILYELQELSYAEIAVICSIDIGTVRSRLSRARAAILQYSERMGWRTELTMHTNTTQATMTGTEQ</sequence>
<dbReference type="PANTHER" id="PTHR43133">
    <property type="entry name" value="RNA POLYMERASE ECF-TYPE SIGMA FACTO"/>
    <property type="match status" value="1"/>
</dbReference>
<evidence type="ECO:0000256" key="5">
    <source>
        <dbReference type="ARBA" id="ARBA00023163"/>
    </source>
</evidence>
<evidence type="ECO:0000256" key="4">
    <source>
        <dbReference type="ARBA" id="ARBA00023125"/>
    </source>
</evidence>
<accession>A0ABR6ZJK4</accession>
<evidence type="ECO:0000256" key="2">
    <source>
        <dbReference type="ARBA" id="ARBA00023015"/>
    </source>
</evidence>
<dbReference type="InterPro" id="IPR013325">
    <property type="entry name" value="RNA_pol_sigma_r2"/>
</dbReference>
<dbReference type="InterPro" id="IPR013249">
    <property type="entry name" value="RNA_pol_sigma70_r4_t2"/>
</dbReference>
<evidence type="ECO:0000259" key="6">
    <source>
        <dbReference type="Pfam" id="PF04542"/>
    </source>
</evidence>
<dbReference type="InterPro" id="IPR036388">
    <property type="entry name" value="WH-like_DNA-bd_sf"/>
</dbReference>
<dbReference type="InterPro" id="IPR007627">
    <property type="entry name" value="RNA_pol_sigma70_r2"/>
</dbReference>
<dbReference type="CDD" id="cd06171">
    <property type="entry name" value="Sigma70_r4"/>
    <property type="match status" value="1"/>
</dbReference>
<keyword evidence="9" id="KW-1185">Reference proteome</keyword>
<dbReference type="InterPro" id="IPR039425">
    <property type="entry name" value="RNA_pol_sigma-70-like"/>
</dbReference>
<proteinExistence type="inferred from homology"/>
<feature type="domain" description="RNA polymerase sigma factor 70 region 4 type 2" evidence="7">
    <location>
        <begin position="133"/>
        <end position="182"/>
    </location>
</feature>
<feature type="domain" description="RNA polymerase sigma-70 region 2" evidence="6">
    <location>
        <begin position="27"/>
        <end position="89"/>
    </location>
</feature>
<dbReference type="EMBL" id="JACOGF010000001">
    <property type="protein sequence ID" value="MBC3915969.1"/>
    <property type="molecule type" value="Genomic_DNA"/>
</dbReference>
<protein>
    <submittedName>
        <fullName evidence="8">RNA polymerase sigma factor</fullName>
    </submittedName>
</protein>
<keyword evidence="3" id="KW-0731">Sigma factor</keyword>
<reference evidence="8 9" key="1">
    <citation type="submission" date="2020-08" db="EMBL/GenBank/DDBJ databases">
        <title>Novel species isolated from subtropical streams in China.</title>
        <authorList>
            <person name="Lu H."/>
        </authorList>
    </citation>
    <scope>NUCLEOTIDE SEQUENCE [LARGE SCALE GENOMIC DNA]</scope>
    <source>
        <strain evidence="8 9">CY18W</strain>
    </source>
</reference>
<dbReference type="Gene3D" id="1.10.10.10">
    <property type="entry name" value="Winged helix-like DNA-binding domain superfamily/Winged helix DNA-binding domain"/>
    <property type="match status" value="1"/>
</dbReference>
<dbReference type="SUPFAM" id="SSF88659">
    <property type="entry name" value="Sigma3 and sigma4 domains of RNA polymerase sigma factors"/>
    <property type="match status" value="1"/>
</dbReference>
<dbReference type="NCBIfam" id="TIGR02937">
    <property type="entry name" value="sigma70-ECF"/>
    <property type="match status" value="1"/>
</dbReference>
<evidence type="ECO:0000259" key="7">
    <source>
        <dbReference type="Pfam" id="PF08281"/>
    </source>
</evidence>